<evidence type="ECO:0000313" key="3">
    <source>
        <dbReference type="EMBL" id="MCD2421478.1"/>
    </source>
</evidence>
<evidence type="ECO:0000259" key="2">
    <source>
        <dbReference type="Pfam" id="PF06439"/>
    </source>
</evidence>
<dbReference type="Proteomes" id="UP001199816">
    <property type="component" value="Unassembled WGS sequence"/>
</dbReference>
<comment type="caution">
    <text evidence="3">The sequence shown here is derived from an EMBL/GenBank/DDBJ whole genome shotgun (WGS) entry which is preliminary data.</text>
</comment>
<accession>A0ABS8PMJ5</accession>
<dbReference type="EMBL" id="JAJNEC010000003">
    <property type="protein sequence ID" value="MCD2421478.1"/>
    <property type="molecule type" value="Genomic_DNA"/>
</dbReference>
<feature type="signal peptide" evidence="1">
    <location>
        <begin position="1"/>
        <end position="21"/>
    </location>
</feature>
<name>A0ABS8PMJ5_9BACT</name>
<dbReference type="Pfam" id="PF13646">
    <property type="entry name" value="HEAT_2"/>
    <property type="match status" value="1"/>
</dbReference>
<reference evidence="3 4" key="1">
    <citation type="submission" date="2021-11" db="EMBL/GenBank/DDBJ databases">
        <title>Genomic of Niabella pedocola.</title>
        <authorList>
            <person name="Wu T."/>
        </authorList>
    </citation>
    <scope>NUCLEOTIDE SEQUENCE [LARGE SCALE GENOMIC DNA]</scope>
    <source>
        <strain evidence="3 4">JCM 31011</strain>
    </source>
</reference>
<evidence type="ECO:0000256" key="1">
    <source>
        <dbReference type="SAM" id="SignalP"/>
    </source>
</evidence>
<dbReference type="InterPro" id="IPR016024">
    <property type="entry name" value="ARM-type_fold"/>
</dbReference>
<evidence type="ECO:0000313" key="4">
    <source>
        <dbReference type="Proteomes" id="UP001199816"/>
    </source>
</evidence>
<dbReference type="Gene3D" id="1.25.10.10">
    <property type="entry name" value="Leucine-rich Repeat Variant"/>
    <property type="match status" value="2"/>
</dbReference>
<dbReference type="SMART" id="SM00567">
    <property type="entry name" value="EZ_HEAT"/>
    <property type="match status" value="4"/>
</dbReference>
<dbReference type="RefSeq" id="WP_231002384.1">
    <property type="nucleotide sequence ID" value="NZ_JAJNEC010000003.1"/>
</dbReference>
<feature type="domain" description="3-keto-alpha-glucoside-1,2-lyase/3-keto-2-hydroxy-glucal hydratase" evidence="2">
    <location>
        <begin position="728"/>
        <end position="924"/>
    </location>
</feature>
<keyword evidence="1" id="KW-0732">Signal</keyword>
<dbReference type="InterPro" id="IPR004155">
    <property type="entry name" value="PBS_lyase_HEAT"/>
</dbReference>
<keyword evidence="4" id="KW-1185">Reference proteome</keyword>
<dbReference type="InterPro" id="IPR011989">
    <property type="entry name" value="ARM-like"/>
</dbReference>
<dbReference type="InterPro" id="IPR010496">
    <property type="entry name" value="AL/BT2_dom"/>
</dbReference>
<feature type="domain" description="3-keto-alpha-glucoside-1,2-lyase/3-keto-2-hydroxy-glucal hydratase" evidence="2">
    <location>
        <begin position="942"/>
        <end position="1135"/>
    </location>
</feature>
<dbReference type="Pfam" id="PF06439">
    <property type="entry name" value="3keto-disac_hyd"/>
    <property type="match status" value="2"/>
</dbReference>
<dbReference type="Gene3D" id="2.60.120.560">
    <property type="entry name" value="Exo-inulinase, domain 1"/>
    <property type="match status" value="2"/>
</dbReference>
<sequence length="1140" mass="123012">MMKKFTILTFILLLLAGIAPAQQKTDVRTIETKVADLLMKLPAQNSAALDAAMKELVSIGEPGYRKIIAAIQPPGKRTDEAARYAIGGLSKYLGKGTDAMAKRTAALALTNGIKAAKSDEVKDFLLQELQYVAGDEVVPVVKGYLLNKRLSDPAARVLVRVNTTTAANALLYALTTAKGSQQITLIKALGDMGYAPAAKKLQQLYTGTQDANTQKVLLYSLATIGDPQSAATMKAAAQKVNYKAEASNAMNSYLRYLSKTAAGPGKANAETTARALLAMNGLPAQFKNAALGLLYKTAGENARPELLSALSSSDKQYRAAAVALLEQSYDAQTSAQIQDAVKKASDPDQQADLLYVFGAHKDQSALPLLTSLLGSNNKQVQLAAIAAIARAGEDKAIAPLLNLIKSGDAAVAGAAKNALLTIKGADVASQAAALLPQASGTARTTLMDIVARRGGEKYASAVFGDVTNNDAAVRLAAIKALPYVAAAGDEAKIAGLLNQSSNAEETDALQQSLFAAIKEKKTKADQVAAVKELMNGTGANKTHYYSVLGDIGGKEALDVVRNDFNTGSQDQKAAALKALASWSDFTALDALYGIAKDPANATFKNEALNSFIAGINRSKNPVDQKILMFRKAMDLASNNAQKTNILRGISSNSSLLSLVFVAKYMDDAALQQAAVQAVMAIVTDHTDLYGPLVESIVNKAISLNKDGEAAYQKAAWVKQLAGLPKEPGYVSMFNGKDLSGWKGLVGNPLTRAKMTAQQLAEAQQKSDEQMRRDWRVENGVLVFDGKGFDNLVSTKMYEDFELFVDWRMEAKGDGGVYLRGSPQVQTWDPSRTDVGAQVGSGGLYNNQKNRSTPLVFADNPINEWNTFRIKMVGNKVTVYLNGQLVTNNTVLENYWDRKIPIFSKEAIELQAHGTRLEFRDVYVREIPRPQPYVLSEQEKKEGFVPMFNGVDMKGWTGNTEGYFAQDGNIICDPTIAVPEGANRNVYTENEYSDFVMRFEFQLTPGANNGLGIRAPLTGDAAYEGMELQILDNEAPIYKELQPYQYHGSVYGIIPALRGYLKPLGEWNYQEVRAVGNHITVILNGKTIVDGDIAKASKNNTDTPDHKKHPGLLNKAGHIGFLGHGSYVKFRNLRIKDLGKK</sequence>
<gene>
    <name evidence="3" type="ORF">LQ567_01805</name>
</gene>
<feature type="chain" id="PRO_5047213725" evidence="1">
    <location>
        <begin position="22"/>
        <end position="1140"/>
    </location>
</feature>
<protein>
    <submittedName>
        <fullName evidence="3">DUF1080 domain-containing protein</fullName>
    </submittedName>
</protein>
<dbReference type="SUPFAM" id="SSF48371">
    <property type="entry name" value="ARM repeat"/>
    <property type="match status" value="1"/>
</dbReference>
<proteinExistence type="predicted"/>
<organism evidence="3 4">
    <name type="scientific">Niabella pedocola</name>
    <dbReference type="NCBI Taxonomy" id="1752077"/>
    <lineage>
        <taxon>Bacteria</taxon>
        <taxon>Pseudomonadati</taxon>
        <taxon>Bacteroidota</taxon>
        <taxon>Chitinophagia</taxon>
        <taxon>Chitinophagales</taxon>
        <taxon>Chitinophagaceae</taxon>
        <taxon>Niabella</taxon>
    </lineage>
</organism>